<gene>
    <name evidence="2" type="ORF">QM012_007672</name>
</gene>
<keyword evidence="3" id="KW-1185">Reference proteome</keyword>
<feature type="compositionally biased region" description="Basic and acidic residues" evidence="1">
    <location>
        <begin position="66"/>
        <end position="91"/>
    </location>
</feature>
<feature type="compositionally biased region" description="Basic residues" evidence="1">
    <location>
        <begin position="155"/>
        <end position="167"/>
    </location>
</feature>
<organism evidence="2 3">
    <name type="scientific">Aureobasidium pullulans</name>
    <name type="common">Black yeast</name>
    <name type="synonym">Pullularia pullulans</name>
    <dbReference type="NCBI Taxonomy" id="5580"/>
    <lineage>
        <taxon>Eukaryota</taxon>
        <taxon>Fungi</taxon>
        <taxon>Dikarya</taxon>
        <taxon>Ascomycota</taxon>
        <taxon>Pezizomycotina</taxon>
        <taxon>Dothideomycetes</taxon>
        <taxon>Dothideomycetidae</taxon>
        <taxon>Dothideales</taxon>
        <taxon>Saccotheciaceae</taxon>
        <taxon>Aureobasidium</taxon>
    </lineage>
</organism>
<evidence type="ECO:0000313" key="2">
    <source>
        <dbReference type="EMBL" id="KAK6004893.1"/>
    </source>
</evidence>
<sequence length="167" mass="19284">MSERFVRQAQEDEYLAARYYQLEAMLPSAPGALHTDSAYYKFRGMQWWAFDDQDTEEPWSGGESHSAMRDNWSKRPTMRTEDEIAERKAADNARERVRQRIQQSACVENDLYLCASTAPQETHLGTWVNCLLAVPPHDCDNRSNINTDSSSTVVKHVKQRLQARSRD</sequence>
<proteinExistence type="predicted"/>
<dbReference type="EMBL" id="JASGXD010000006">
    <property type="protein sequence ID" value="KAK6004893.1"/>
    <property type="molecule type" value="Genomic_DNA"/>
</dbReference>
<dbReference type="Proteomes" id="UP001341245">
    <property type="component" value="Unassembled WGS sequence"/>
</dbReference>
<protein>
    <recommendedName>
        <fullName evidence="4">Rrn9 domain-containing protein</fullName>
    </recommendedName>
</protein>
<evidence type="ECO:0000256" key="1">
    <source>
        <dbReference type="SAM" id="MobiDB-lite"/>
    </source>
</evidence>
<evidence type="ECO:0000313" key="3">
    <source>
        <dbReference type="Proteomes" id="UP001341245"/>
    </source>
</evidence>
<feature type="compositionally biased region" description="Polar residues" evidence="1">
    <location>
        <begin position="143"/>
        <end position="153"/>
    </location>
</feature>
<accession>A0ABR0TKB7</accession>
<name>A0ABR0TKB7_AURPU</name>
<feature type="region of interest" description="Disordered" evidence="1">
    <location>
        <begin position="143"/>
        <end position="167"/>
    </location>
</feature>
<comment type="caution">
    <text evidence="2">The sequence shown here is derived from an EMBL/GenBank/DDBJ whole genome shotgun (WGS) entry which is preliminary data.</text>
</comment>
<evidence type="ECO:0008006" key="4">
    <source>
        <dbReference type="Google" id="ProtNLM"/>
    </source>
</evidence>
<feature type="region of interest" description="Disordered" evidence="1">
    <location>
        <begin position="58"/>
        <end position="91"/>
    </location>
</feature>
<reference evidence="2 3" key="1">
    <citation type="submission" date="2023-11" db="EMBL/GenBank/DDBJ databases">
        <title>Draft genome sequence and annotation of the polyextremotolerant black yeast-like fungus Aureobasidium pullulans NRRL 62042.</title>
        <authorList>
            <person name="Dielentheis-Frenken M.R.E."/>
            <person name="Wibberg D."/>
            <person name="Blank L.M."/>
            <person name="Tiso T."/>
        </authorList>
    </citation>
    <scope>NUCLEOTIDE SEQUENCE [LARGE SCALE GENOMIC DNA]</scope>
    <source>
        <strain evidence="2 3">NRRL 62042</strain>
    </source>
</reference>